<protein>
    <submittedName>
        <fullName evidence="1">Uncharacterized protein</fullName>
    </submittedName>
</protein>
<dbReference type="AlphaFoldDB" id="A0A0X3V6X2"/>
<gene>
    <name evidence="1" type="ORF">ADL12_12925</name>
</gene>
<evidence type="ECO:0000313" key="2">
    <source>
        <dbReference type="Proteomes" id="UP000053923"/>
    </source>
</evidence>
<dbReference type="EMBL" id="LLZG01000076">
    <property type="protein sequence ID" value="KUL40545.1"/>
    <property type="molecule type" value="Genomic_DNA"/>
</dbReference>
<dbReference type="OrthoDB" id="4230081at2"/>
<comment type="caution">
    <text evidence="1">The sequence shown here is derived from an EMBL/GenBank/DDBJ whole genome shotgun (WGS) entry which is preliminary data.</text>
</comment>
<sequence>MSSDYDRIRTGIEFMTAYVSGNDLLAAYVGERRREDPRAAEALMDGASALCALLLRKMARETGKTEQEILQELARGTHRHEQQSGD</sequence>
<keyword evidence="2" id="KW-1185">Reference proteome</keyword>
<evidence type="ECO:0000313" key="1">
    <source>
        <dbReference type="EMBL" id="KUL40545.1"/>
    </source>
</evidence>
<organism evidence="1 2">
    <name type="scientific">Streptomyces regalis</name>
    <dbReference type="NCBI Taxonomy" id="68262"/>
    <lineage>
        <taxon>Bacteria</taxon>
        <taxon>Bacillati</taxon>
        <taxon>Actinomycetota</taxon>
        <taxon>Actinomycetes</taxon>
        <taxon>Kitasatosporales</taxon>
        <taxon>Streptomycetaceae</taxon>
        <taxon>Streptomyces</taxon>
    </lineage>
</organism>
<proteinExistence type="predicted"/>
<dbReference type="Proteomes" id="UP000053923">
    <property type="component" value="Unassembled WGS sequence"/>
</dbReference>
<reference evidence="2" key="1">
    <citation type="submission" date="2015-10" db="EMBL/GenBank/DDBJ databases">
        <authorList>
            <person name="Ju K.-S."/>
            <person name="Doroghazi J.R."/>
            <person name="Metcalf W.W."/>
        </authorList>
    </citation>
    <scope>NUCLEOTIDE SEQUENCE [LARGE SCALE GENOMIC DNA]</scope>
    <source>
        <strain evidence="2">NRRL 3151</strain>
    </source>
</reference>
<accession>A0A0X3V6X2</accession>
<dbReference type="RefSeq" id="WP_062701763.1">
    <property type="nucleotide sequence ID" value="NZ_LLZG01000076.1"/>
</dbReference>
<name>A0A0X3V6X2_9ACTN</name>